<feature type="compositionally biased region" description="Basic and acidic residues" evidence="1">
    <location>
        <begin position="64"/>
        <end position="81"/>
    </location>
</feature>
<sequence length="156" mass="17176">MYQSYRTQTRANKKRLSLPPRSKPDSESDDEYEQKPLLRLKGGAGSSSGSPSGTPTTKDRRRKQSEGNDFSDHELVEDKKLQRTKTSNRICATMDANPNSLLVGRLLEARSSKPTVGTKQQQAKTKTTDLATELAIKPKLPAMSNVHVAGGPKPRN</sequence>
<organism evidence="2 3">
    <name type="scientific">Cinara cedri</name>
    <dbReference type="NCBI Taxonomy" id="506608"/>
    <lineage>
        <taxon>Eukaryota</taxon>
        <taxon>Metazoa</taxon>
        <taxon>Ecdysozoa</taxon>
        <taxon>Arthropoda</taxon>
        <taxon>Hexapoda</taxon>
        <taxon>Insecta</taxon>
        <taxon>Pterygota</taxon>
        <taxon>Neoptera</taxon>
        <taxon>Paraneoptera</taxon>
        <taxon>Hemiptera</taxon>
        <taxon>Sternorrhyncha</taxon>
        <taxon>Aphidomorpha</taxon>
        <taxon>Aphidoidea</taxon>
        <taxon>Aphididae</taxon>
        <taxon>Lachninae</taxon>
        <taxon>Cinara</taxon>
    </lineage>
</organism>
<dbReference type="EMBL" id="CABPRJ010001454">
    <property type="protein sequence ID" value="VVC37744.1"/>
    <property type="molecule type" value="Genomic_DNA"/>
</dbReference>
<evidence type="ECO:0000313" key="3">
    <source>
        <dbReference type="Proteomes" id="UP000325440"/>
    </source>
</evidence>
<proteinExistence type="predicted"/>
<feature type="region of interest" description="Disordered" evidence="1">
    <location>
        <begin position="1"/>
        <end position="82"/>
    </location>
</feature>
<dbReference type="Proteomes" id="UP000325440">
    <property type="component" value="Unassembled WGS sequence"/>
</dbReference>
<accession>A0A5E4MZD6</accession>
<name>A0A5E4MZD6_9HEMI</name>
<evidence type="ECO:0000256" key="1">
    <source>
        <dbReference type="SAM" id="MobiDB-lite"/>
    </source>
</evidence>
<gene>
    <name evidence="2" type="ORF">CINCED_3A006476</name>
</gene>
<keyword evidence="3" id="KW-1185">Reference proteome</keyword>
<feature type="compositionally biased region" description="Polar residues" evidence="1">
    <location>
        <begin position="1"/>
        <end position="10"/>
    </location>
</feature>
<protein>
    <submittedName>
        <fullName evidence="2">Uncharacterized protein</fullName>
    </submittedName>
</protein>
<reference evidence="2 3" key="1">
    <citation type="submission" date="2019-08" db="EMBL/GenBank/DDBJ databases">
        <authorList>
            <person name="Alioto T."/>
            <person name="Alioto T."/>
            <person name="Gomez Garrido J."/>
        </authorList>
    </citation>
    <scope>NUCLEOTIDE SEQUENCE [LARGE SCALE GENOMIC DNA]</scope>
</reference>
<feature type="compositionally biased region" description="Low complexity" evidence="1">
    <location>
        <begin position="47"/>
        <end position="56"/>
    </location>
</feature>
<evidence type="ECO:0000313" key="2">
    <source>
        <dbReference type="EMBL" id="VVC37744.1"/>
    </source>
</evidence>
<dbReference type="AlphaFoldDB" id="A0A5E4MZD6"/>